<dbReference type="InterPro" id="IPR022172">
    <property type="entry name" value="DUF3703"/>
</dbReference>
<sequence>MHQKLKNAFDSEMQQAIAQYQQHKLEDAFNHLERAHILGQSYTLAHTRTHWWMLKVGWQRRSPKQVFGQCSRIVASVIFSKIWVPLGNTGGTNVNPLKPMPIPKDLQNSLKP</sequence>
<feature type="region of interest" description="Disordered" evidence="1">
    <location>
        <begin position="91"/>
        <end position="112"/>
    </location>
</feature>
<protein>
    <submittedName>
        <fullName evidence="2">DUF3703 domain-containing protein</fullName>
    </submittedName>
</protein>
<evidence type="ECO:0000313" key="3">
    <source>
        <dbReference type="EMBL" id="MDW4823749.1"/>
    </source>
</evidence>
<dbReference type="RefSeq" id="WP_310654658.1">
    <property type="nucleotide sequence ID" value="NZ_JAPMLA010000001.1"/>
</dbReference>
<reference evidence="2" key="2">
    <citation type="submission" date="2022-11" db="EMBL/GenBank/DDBJ databases">
        <title>Prophages regulate Shewanella fidelis motility and biofilm formation: implications for gut colonization dynamics in Ciona robusta.</title>
        <authorList>
            <person name="Natarajan O."/>
            <person name="Gibboney S.L."/>
            <person name="Young M.N."/>
            <person name="Lim S.J."/>
            <person name="Pluta N."/>
            <person name="Atkinson C.G.F."/>
            <person name="Leigh B.A."/>
            <person name="Liberti A."/>
            <person name="Kees E."/>
            <person name="Breitbart M."/>
            <person name="Gralnick J."/>
            <person name="Dishaw L.J."/>
        </authorList>
    </citation>
    <scope>NUCLEOTIDE SEQUENCE</scope>
    <source>
        <strain evidence="2">3313</strain>
    </source>
</reference>
<evidence type="ECO:0000256" key="1">
    <source>
        <dbReference type="SAM" id="MobiDB-lite"/>
    </source>
</evidence>
<name>A0AAW8NNF3_9GAMM</name>
<dbReference type="Proteomes" id="UP001259340">
    <property type="component" value="Unassembled WGS sequence"/>
</dbReference>
<evidence type="ECO:0000313" key="4">
    <source>
        <dbReference type="Proteomes" id="UP001259340"/>
    </source>
</evidence>
<comment type="caution">
    <text evidence="2">The sequence shown here is derived from an EMBL/GenBank/DDBJ whole genome shotgun (WGS) entry which is preliminary data.</text>
</comment>
<evidence type="ECO:0000313" key="5">
    <source>
        <dbReference type="Proteomes" id="UP001271263"/>
    </source>
</evidence>
<gene>
    <name evidence="2" type="ORF">OS133_09040</name>
    <name evidence="3" type="ORF">OS134_06670</name>
</gene>
<organism evidence="2 4">
    <name type="scientific">Shewanella fidelis</name>
    <dbReference type="NCBI Taxonomy" id="173509"/>
    <lineage>
        <taxon>Bacteria</taxon>
        <taxon>Pseudomonadati</taxon>
        <taxon>Pseudomonadota</taxon>
        <taxon>Gammaproteobacteria</taxon>
        <taxon>Alteromonadales</taxon>
        <taxon>Shewanellaceae</taxon>
        <taxon>Shewanella</taxon>
    </lineage>
</organism>
<evidence type="ECO:0000313" key="2">
    <source>
        <dbReference type="EMBL" id="MDR8523815.1"/>
    </source>
</evidence>
<reference evidence="3 5" key="1">
    <citation type="journal article" date="2022" name="bioRxiv">
        <title>Prophages regulate Shewanella fidelis 3313 motility and biofilm formation: implications for gut colonization dynamics in Ciona robusta.</title>
        <authorList>
            <person name="Natarajan O."/>
            <person name="Gibboney S.L."/>
            <person name="Young M.N."/>
            <person name="Lim S.J."/>
            <person name="Pluta N."/>
            <person name="Atkinson C.G."/>
            <person name="Leigh B.A."/>
            <person name="Liberti A."/>
            <person name="Kees E.D."/>
            <person name="Breitbart M."/>
            <person name="Gralnick J.A."/>
            <person name="Dishaw L.J."/>
        </authorList>
    </citation>
    <scope>NUCLEOTIDE SEQUENCE [LARGE SCALE GENOMIC DNA]</scope>
    <source>
        <strain evidence="3 5">JG4066</strain>
    </source>
</reference>
<dbReference type="AlphaFoldDB" id="A0AAW8NNF3"/>
<keyword evidence="5" id="KW-1185">Reference proteome</keyword>
<dbReference type="Pfam" id="PF12487">
    <property type="entry name" value="DUF3703"/>
    <property type="match status" value="1"/>
</dbReference>
<dbReference type="Proteomes" id="UP001271263">
    <property type="component" value="Unassembled WGS sequence"/>
</dbReference>
<proteinExistence type="predicted"/>
<dbReference type="EMBL" id="JAPMLD010000002">
    <property type="protein sequence ID" value="MDW4823749.1"/>
    <property type="molecule type" value="Genomic_DNA"/>
</dbReference>
<dbReference type="EMBL" id="JAPMLE010000001">
    <property type="protein sequence ID" value="MDR8523815.1"/>
    <property type="molecule type" value="Genomic_DNA"/>
</dbReference>
<accession>A0AAW8NNF3</accession>